<sequence>MLVSVVWFGVINVIHCCNLCIFWSRNVQYGKGSSTFKGMCPMHLDWP</sequence>
<dbReference type="EMBL" id="GBRH01262849">
    <property type="protein sequence ID" value="JAD35046.1"/>
    <property type="molecule type" value="Transcribed_RNA"/>
</dbReference>
<reference evidence="2" key="1">
    <citation type="submission" date="2014-09" db="EMBL/GenBank/DDBJ databases">
        <authorList>
            <person name="Magalhaes I.L.F."/>
            <person name="Oliveira U."/>
            <person name="Santos F.R."/>
            <person name="Vidigal T.H.D.A."/>
            <person name="Brescovit A.D."/>
            <person name="Santos A.J."/>
        </authorList>
    </citation>
    <scope>NUCLEOTIDE SEQUENCE</scope>
    <source>
        <tissue evidence="2">Shoot tissue taken approximately 20 cm above the soil surface</tissue>
    </source>
</reference>
<evidence type="ECO:0000313" key="2">
    <source>
        <dbReference type="EMBL" id="JAD35046.1"/>
    </source>
</evidence>
<feature type="transmembrane region" description="Helical" evidence="1">
    <location>
        <begin position="6"/>
        <end position="24"/>
    </location>
</feature>
<evidence type="ECO:0000256" key="1">
    <source>
        <dbReference type="SAM" id="Phobius"/>
    </source>
</evidence>
<protein>
    <submittedName>
        <fullName evidence="2">Uncharacterized protein</fullName>
    </submittedName>
</protein>
<keyword evidence="1" id="KW-1133">Transmembrane helix</keyword>
<keyword evidence="1" id="KW-0812">Transmembrane</keyword>
<organism evidence="2">
    <name type="scientific">Arundo donax</name>
    <name type="common">Giant reed</name>
    <name type="synonym">Donax arundinaceus</name>
    <dbReference type="NCBI Taxonomy" id="35708"/>
    <lineage>
        <taxon>Eukaryota</taxon>
        <taxon>Viridiplantae</taxon>
        <taxon>Streptophyta</taxon>
        <taxon>Embryophyta</taxon>
        <taxon>Tracheophyta</taxon>
        <taxon>Spermatophyta</taxon>
        <taxon>Magnoliopsida</taxon>
        <taxon>Liliopsida</taxon>
        <taxon>Poales</taxon>
        <taxon>Poaceae</taxon>
        <taxon>PACMAD clade</taxon>
        <taxon>Arundinoideae</taxon>
        <taxon>Arundineae</taxon>
        <taxon>Arundo</taxon>
    </lineage>
</organism>
<dbReference type="AlphaFoldDB" id="A0A0A8Z8B4"/>
<reference evidence="2" key="2">
    <citation type="journal article" date="2015" name="Data Brief">
        <title>Shoot transcriptome of the giant reed, Arundo donax.</title>
        <authorList>
            <person name="Barrero R.A."/>
            <person name="Guerrero F.D."/>
            <person name="Moolhuijzen P."/>
            <person name="Goolsby J.A."/>
            <person name="Tidwell J."/>
            <person name="Bellgard S.E."/>
            <person name="Bellgard M.I."/>
        </authorList>
    </citation>
    <scope>NUCLEOTIDE SEQUENCE</scope>
    <source>
        <tissue evidence="2">Shoot tissue taken approximately 20 cm above the soil surface</tissue>
    </source>
</reference>
<proteinExistence type="predicted"/>
<accession>A0A0A8Z8B4</accession>
<name>A0A0A8Z8B4_ARUDO</name>
<keyword evidence="1" id="KW-0472">Membrane</keyword>